<name>A0A2H0WWF0_9BACT</name>
<evidence type="ECO:0000256" key="3">
    <source>
        <dbReference type="ARBA" id="ARBA00006739"/>
    </source>
</evidence>
<dbReference type="InterPro" id="IPR035518">
    <property type="entry name" value="DPG_synthase"/>
</dbReference>
<evidence type="ECO:0000256" key="1">
    <source>
        <dbReference type="ARBA" id="ARBA00004389"/>
    </source>
</evidence>
<dbReference type="SUPFAM" id="SSF53448">
    <property type="entry name" value="Nucleotide-diphospho-sugar transferases"/>
    <property type="match status" value="1"/>
</dbReference>
<evidence type="ECO:0000256" key="12">
    <source>
        <dbReference type="ARBA" id="ARBA00045097"/>
    </source>
</evidence>
<dbReference type="PANTHER" id="PTHR10859">
    <property type="entry name" value="GLYCOSYL TRANSFERASE"/>
    <property type="match status" value="1"/>
</dbReference>
<dbReference type="CDD" id="cd04188">
    <property type="entry name" value="DPG_synthase"/>
    <property type="match status" value="1"/>
</dbReference>
<evidence type="ECO:0000256" key="6">
    <source>
        <dbReference type="ARBA" id="ARBA00022679"/>
    </source>
</evidence>
<dbReference type="PANTHER" id="PTHR10859:SF91">
    <property type="entry name" value="DOLICHYL-PHOSPHATE BETA-GLUCOSYLTRANSFERASE"/>
    <property type="match status" value="1"/>
</dbReference>
<evidence type="ECO:0000259" key="13">
    <source>
        <dbReference type="Pfam" id="PF00535"/>
    </source>
</evidence>
<dbReference type="EC" id="2.4.1.117" evidence="4"/>
<evidence type="ECO:0000256" key="4">
    <source>
        <dbReference type="ARBA" id="ARBA00012583"/>
    </source>
</evidence>
<organism evidence="14 15">
    <name type="scientific">Candidatus Portnoybacteria bacterium CG09_land_8_20_14_0_10_44_13</name>
    <dbReference type="NCBI Taxonomy" id="1974811"/>
    <lineage>
        <taxon>Bacteria</taxon>
        <taxon>Candidatus Portnoyibacteriota</taxon>
    </lineage>
</organism>
<protein>
    <recommendedName>
        <fullName evidence="4">dolichyl-phosphate beta-glucosyltransferase</fullName>
        <ecNumber evidence="4">2.4.1.117</ecNumber>
    </recommendedName>
</protein>
<comment type="subcellular location">
    <subcellularLocation>
        <location evidence="1">Endoplasmic reticulum membrane</location>
        <topology evidence="1">Single-pass membrane protein</topology>
    </subcellularLocation>
</comment>
<feature type="domain" description="Glycosyltransferase 2-like" evidence="13">
    <location>
        <begin position="8"/>
        <end position="180"/>
    </location>
</feature>
<comment type="pathway">
    <text evidence="2">Protein modification; protein glycosylation.</text>
</comment>
<dbReference type="InterPro" id="IPR001173">
    <property type="entry name" value="Glyco_trans_2-like"/>
</dbReference>
<dbReference type="Gene3D" id="3.90.550.10">
    <property type="entry name" value="Spore Coat Polysaccharide Biosynthesis Protein SpsA, Chain A"/>
    <property type="match status" value="1"/>
</dbReference>
<keyword evidence="5" id="KW-0328">Glycosyltransferase</keyword>
<keyword evidence="6" id="KW-0808">Transferase</keyword>
<keyword evidence="9" id="KW-0735">Signal-anchor</keyword>
<evidence type="ECO:0000256" key="9">
    <source>
        <dbReference type="ARBA" id="ARBA00022968"/>
    </source>
</evidence>
<dbReference type="AlphaFoldDB" id="A0A2H0WWF0"/>
<evidence type="ECO:0000313" key="15">
    <source>
        <dbReference type="Proteomes" id="UP000229080"/>
    </source>
</evidence>
<keyword evidence="11" id="KW-0472">Membrane</keyword>
<reference evidence="15" key="1">
    <citation type="submission" date="2017-09" db="EMBL/GenBank/DDBJ databases">
        <title>Depth-based differentiation of microbial function through sediment-hosted aquifers and enrichment of novel symbionts in the deep terrestrial subsurface.</title>
        <authorList>
            <person name="Probst A.J."/>
            <person name="Ladd B."/>
            <person name="Jarett J.K."/>
            <person name="Geller-Mcgrath D.E."/>
            <person name="Sieber C.M.K."/>
            <person name="Emerson J.B."/>
            <person name="Anantharaman K."/>
            <person name="Thomas B.C."/>
            <person name="Malmstrom R."/>
            <person name="Stieglmeier M."/>
            <person name="Klingl A."/>
            <person name="Woyke T."/>
            <person name="Ryan C.M."/>
            <person name="Banfield J.F."/>
        </authorList>
    </citation>
    <scope>NUCLEOTIDE SEQUENCE [LARGE SCALE GENOMIC DNA]</scope>
</reference>
<gene>
    <name evidence="14" type="ORF">COT61_04855</name>
</gene>
<dbReference type="EMBL" id="PEZF01000164">
    <property type="protein sequence ID" value="PIS16268.1"/>
    <property type="molecule type" value="Genomic_DNA"/>
</dbReference>
<evidence type="ECO:0000256" key="2">
    <source>
        <dbReference type="ARBA" id="ARBA00004922"/>
    </source>
</evidence>
<proteinExistence type="inferred from homology"/>
<dbReference type="GO" id="GO:0004581">
    <property type="term" value="F:dolichyl-phosphate beta-glucosyltransferase activity"/>
    <property type="evidence" value="ECO:0007669"/>
    <property type="project" value="UniProtKB-EC"/>
</dbReference>
<comment type="similarity">
    <text evidence="3">Belongs to the glycosyltransferase 2 family.</text>
</comment>
<dbReference type="GO" id="GO:0006487">
    <property type="term" value="P:protein N-linked glycosylation"/>
    <property type="evidence" value="ECO:0007669"/>
    <property type="project" value="TreeGrafter"/>
</dbReference>
<evidence type="ECO:0000256" key="5">
    <source>
        <dbReference type="ARBA" id="ARBA00022676"/>
    </source>
</evidence>
<evidence type="ECO:0000256" key="11">
    <source>
        <dbReference type="ARBA" id="ARBA00023136"/>
    </source>
</evidence>
<evidence type="ECO:0000256" key="10">
    <source>
        <dbReference type="ARBA" id="ARBA00022989"/>
    </source>
</evidence>
<keyword evidence="10" id="KW-1133">Transmembrane helix</keyword>
<evidence type="ECO:0000256" key="8">
    <source>
        <dbReference type="ARBA" id="ARBA00022824"/>
    </source>
</evidence>
<evidence type="ECO:0000313" key="14">
    <source>
        <dbReference type="EMBL" id="PIS16268.1"/>
    </source>
</evidence>
<keyword evidence="8" id="KW-0256">Endoplasmic reticulum</keyword>
<dbReference type="Proteomes" id="UP000229080">
    <property type="component" value="Unassembled WGS sequence"/>
</dbReference>
<evidence type="ECO:0000256" key="7">
    <source>
        <dbReference type="ARBA" id="ARBA00022692"/>
    </source>
</evidence>
<comment type="caution">
    <text evidence="14">The sequence shown here is derived from an EMBL/GenBank/DDBJ whole genome shotgun (WGS) entry which is preliminary data.</text>
</comment>
<keyword evidence="7" id="KW-0812">Transmembrane</keyword>
<sequence>MDNKPFLSIIIPAYNEEATISNTLLDIDKYLSKQKFSSEIIVVSDGSKDTTVEKAKSMQNLVKNLKVMDNKENHGKGWVIRQAMLQAGGDYRLFTDADNATSIEHVDKMLPFFEKNYEVVIGSRDPKDAEGAIKAVDQPFFKRTLGNMANLLIQILAVWGIWDTQCGFKAFSSKAAKEIFSRAKIDRWGFDFEALAITRALGYKIGIIPVYWINNPNSRVKLLGYLRTIRELFLVRWNLATGKYNITKAN</sequence>
<dbReference type="Pfam" id="PF00535">
    <property type="entry name" value="Glycos_transf_2"/>
    <property type="match status" value="1"/>
</dbReference>
<dbReference type="InterPro" id="IPR029044">
    <property type="entry name" value="Nucleotide-diphossugar_trans"/>
</dbReference>
<accession>A0A2H0WWF0</accession>
<comment type="catalytic activity">
    <reaction evidence="12">
        <text>a di-trans,poly-cis-dolichyl phosphate + UDP-alpha-D-glucose = a di-trans,poly-cis-dolichyl beta-D-glucosyl phosphate + UDP</text>
        <dbReference type="Rhea" id="RHEA:15401"/>
        <dbReference type="Rhea" id="RHEA-COMP:19498"/>
        <dbReference type="Rhea" id="RHEA-COMP:19502"/>
        <dbReference type="ChEBI" id="CHEBI:57525"/>
        <dbReference type="ChEBI" id="CHEBI:57683"/>
        <dbReference type="ChEBI" id="CHEBI:58223"/>
        <dbReference type="ChEBI" id="CHEBI:58885"/>
        <dbReference type="EC" id="2.4.1.117"/>
    </reaction>
    <physiologicalReaction direction="left-to-right" evidence="12">
        <dbReference type="Rhea" id="RHEA:15402"/>
    </physiologicalReaction>
</comment>